<dbReference type="SUPFAM" id="SSF54791">
    <property type="entry name" value="Eukaryotic type KH-domain (KH-domain type I)"/>
    <property type="match status" value="1"/>
</dbReference>
<name>A0AAU9MBD2_9ASTR</name>
<evidence type="ECO:0000313" key="2">
    <source>
        <dbReference type="Proteomes" id="UP001157418"/>
    </source>
</evidence>
<dbReference type="InterPro" id="IPR036612">
    <property type="entry name" value="KH_dom_type_1_sf"/>
</dbReference>
<organism evidence="1 2">
    <name type="scientific">Lactuca virosa</name>
    <dbReference type="NCBI Taxonomy" id="75947"/>
    <lineage>
        <taxon>Eukaryota</taxon>
        <taxon>Viridiplantae</taxon>
        <taxon>Streptophyta</taxon>
        <taxon>Embryophyta</taxon>
        <taxon>Tracheophyta</taxon>
        <taxon>Spermatophyta</taxon>
        <taxon>Magnoliopsida</taxon>
        <taxon>eudicotyledons</taxon>
        <taxon>Gunneridae</taxon>
        <taxon>Pentapetalae</taxon>
        <taxon>asterids</taxon>
        <taxon>campanulids</taxon>
        <taxon>Asterales</taxon>
        <taxon>Asteraceae</taxon>
        <taxon>Cichorioideae</taxon>
        <taxon>Cichorieae</taxon>
        <taxon>Lactucinae</taxon>
        <taxon>Lactuca</taxon>
    </lineage>
</organism>
<gene>
    <name evidence="1" type="ORF">LVIROSA_LOCUS11290</name>
</gene>
<sequence>MKSIFEENVMPEPQSNMKVIGVMYLKVVGEKTITQEGVKSKCLLVRYKDIPRILGDTAVMIHRLSYLQLLGSAEEVEVAEMLLVDAVTKAYDEKEFVPTALMPPSICHHTMTIPVMKDVPLMGFNGSNLLKMESQTGAWIELDTLCDSVLVINIYGQELKLTNAIKIIKEQISEYEESVKLKHKLDEEDSVASEIASTRILKRKGFGCVLSLGLLSAVFHEMTSHSPPVSAVESSHFGNITCPTFTSAGPSATWSCIRCLKGSDCGFCASQTDKIIQSFQNLQKNTFEEQNYNQFRDIPIKILRCLWWNRFYIKLDFKSYRCSIILIVN</sequence>
<proteinExistence type="predicted"/>
<comment type="caution">
    <text evidence="1">The sequence shown here is derived from an EMBL/GenBank/DDBJ whole genome shotgun (WGS) entry which is preliminary data.</text>
</comment>
<dbReference type="Proteomes" id="UP001157418">
    <property type="component" value="Unassembled WGS sequence"/>
</dbReference>
<accession>A0AAU9MBD2</accession>
<evidence type="ECO:0000313" key="1">
    <source>
        <dbReference type="EMBL" id="CAH1424045.1"/>
    </source>
</evidence>
<dbReference type="GO" id="GO:0003723">
    <property type="term" value="F:RNA binding"/>
    <property type="evidence" value="ECO:0007669"/>
    <property type="project" value="InterPro"/>
</dbReference>
<protein>
    <submittedName>
        <fullName evidence="1">Uncharacterized protein</fullName>
    </submittedName>
</protein>
<dbReference type="CDD" id="cd00105">
    <property type="entry name" value="KH-I"/>
    <property type="match status" value="1"/>
</dbReference>
<dbReference type="EMBL" id="CAKMRJ010001284">
    <property type="protein sequence ID" value="CAH1424045.1"/>
    <property type="molecule type" value="Genomic_DNA"/>
</dbReference>
<reference evidence="1 2" key="1">
    <citation type="submission" date="2022-01" db="EMBL/GenBank/DDBJ databases">
        <authorList>
            <person name="Xiong W."/>
            <person name="Schranz E."/>
        </authorList>
    </citation>
    <scope>NUCLEOTIDE SEQUENCE [LARGE SCALE GENOMIC DNA]</scope>
</reference>
<keyword evidence="2" id="KW-1185">Reference proteome</keyword>
<dbReference type="AlphaFoldDB" id="A0AAU9MBD2"/>